<dbReference type="InterPro" id="IPR005773">
    <property type="entry name" value="T3SS_YscR-like"/>
</dbReference>
<keyword evidence="4 7" id="KW-0812">Transmembrane</keyword>
<evidence type="ECO:0000256" key="2">
    <source>
        <dbReference type="ARBA" id="ARBA00006257"/>
    </source>
</evidence>
<comment type="caution">
    <text evidence="8">The sequence shown here is derived from an EMBL/GenBank/DDBJ whole genome shotgun (WGS) entry which is preliminary data.</text>
</comment>
<keyword evidence="9" id="KW-1185">Reference proteome</keyword>
<accession>A0ABS3APH8</accession>
<feature type="transmembrane region" description="Helical" evidence="7">
    <location>
        <begin position="261"/>
        <end position="281"/>
    </location>
</feature>
<evidence type="ECO:0000256" key="4">
    <source>
        <dbReference type="ARBA" id="ARBA00022692"/>
    </source>
</evidence>
<comment type="similarity">
    <text evidence="2">Belongs to the FliP/MopC/SpaP family.</text>
</comment>
<feature type="transmembrane region" description="Helical" evidence="7">
    <location>
        <begin position="112"/>
        <end position="133"/>
    </location>
</feature>
<gene>
    <name evidence="8" type="primary">sctR</name>
    <name evidence="8" type="ORF">JYU14_00515</name>
</gene>
<evidence type="ECO:0000256" key="1">
    <source>
        <dbReference type="ARBA" id="ARBA00004651"/>
    </source>
</evidence>
<feature type="transmembrane region" description="Helical" evidence="7">
    <location>
        <begin position="225"/>
        <end position="249"/>
    </location>
</feature>
<dbReference type="Pfam" id="PF00813">
    <property type="entry name" value="FliP"/>
    <property type="match status" value="1"/>
</dbReference>
<comment type="subcellular location">
    <subcellularLocation>
        <location evidence="1">Cell membrane</location>
        <topology evidence="1">Multi-pass membrane protein</topology>
    </subcellularLocation>
</comment>
<evidence type="ECO:0000256" key="7">
    <source>
        <dbReference type="SAM" id="Phobius"/>
    </source>
</evidence>
<keyword evidence="3" id="KW-1003">Cell membrane</keyword>
<dbReference type="NCBIfam" id="TIGR01102">
    <property type="entry name" value="yscR"/>
    <property type="match status" value="1"/>
</dbReference>
<name>A0ABS3APH8_9BACT</name>
<evidence type="ECO:0000256" key="6">
    <source>
        <dbReference type="ARBA" id="ARBA00023136"/>
    </source>
</evidence>
<reference evidence="8 9" key="1">
    <citation type="submission" date="2021-02" db="EMBL/GenBank/DDBJ databases">
        <title>Activity-based single-cell genomes from oceanic crustal fluid captures similar information to metagenomic and metatranscriptomic surveys with orders of magnitude less sampling.</title>
        <authorList>
            <person name="D'Angelo T.S."/>
            <person name="Orcutt B.N."/>
        </authorList>
    </citation>
    <scope>NUCLEOTIDE SEQUENCE [LARGE SCALE GENOMIC DNA]</scope>
    <source>
        <strain evidence="8">AH-315-G07</strain>
    </source>
</reference>
<dbReference type="PANTHER" id="PTHR30587">
    <property type="entry name" value="FLAGELLAR BIOSYNTHETIC PROTEIN FLIP"/>
    <property type="match status" value="1"/>
</dbReference>
<organism evidence="8 9">
    <name type="scientific">Simkania negevensis</name>
    <dbReference type="NCBI Taxonomy" id="83561"/>
    <lineage>
        <taxon>Bacteria</taxon>
        <taxon>Pseudomonadati</taxon>
        <taxon>Chlamydiota</taxon>
        <taxon>Chlamydiia</taxon>
        <taxon>Parachlamydiales</taxon>
        <taxon>Simkaniaceae</taxon>
        <taxon>Simkania</taxon>
    </lineage>
</organism>
<evidence type="ECO:0000313" key="9">
    <source>
        <dbReference type="Proteomes" id="UP000722121"/>
    </source>
</evidence>
<sequence length="283" mass="31298">MAIAARQPKALSKVRCWNLLSFPYKGILFALVITCFFLLLPQQLLSQTLPGPANDPLAHDVTPPLAAQASILAFLALLPFLFMMLTSYVKTVIVLSLLRNALGVQQAPPNQVVNGIAIILAIYIMFPTGLAMFQEGEEALKSDIPEQLISQKTAVYLVRVIDASKQPLQRFLEKNSSQKHITGFHKLAVSVFPEPYKTELTSSDFIIIIPAFITTQIKDAFEIGVLIYLPFFVVDLVVSNILLAMGMMMLSPMTIALPLKLLLVVMLDGWTVLIQGLVLTFQR</sequence>
<dbReference type="PANTHER" id="PTHR30587:SF0">
    <property type="entry name" value="FLAGELLAR BIOSYNTHETIC PROTEIN FLIP"/>
    <property type="match status" value="1"/>
</dbReference>
<keyword evidence="6 7" id="KW-0472">Membrane</keyword>
<dbReference type="InterPro" id="IPR005838">
    <property type="entry name" value="T3SS_IM_P"/>
</dbReference>
<feature type="transmembrane region" description="Helical" evidence="7">
    <location>
        <begin position="70"/>
        <end position="91"/>
    </location>
</feature>
<dbReference type="EMBL" id="JAFITR010000006">
    <property type="protein sequence ID" value="MBN4066551.1"/>
    <property type="molecule type" value="Genomic_DNA"/>
</dbReference>
<keyword evidence="5 7" id="KW-1133">Transmembrane helix</keyword>
<evidence type="ECO:0000313" key="8">
    <source>
        <dbReference type="EMBL" id="MBN4066551.1"/>
    </source>
</evidence>
<proteinExistence type="inferred from homology"/>
<dbReference type="NCBIfam" id="NF009438">
    <property type="entry name" value="PRK12797.1"/>
    <property type="match status" value="1"/>
</dbReference>
<evidence type="ECO:0000256" key="5">
    <source>
        <dbReference type="ARBA" id="ARBA00022989"/>
    </source>
</evidence>
<evidence type="ECO:0000256" key="3">
    <source>
        <dbReference type="ARBA" id="ARBA00022475"/>
    </source>
</evidence>
<protein>
    <submittedName>
        <fullName evidence="8">Type III secretion system export apparatus subunit SctR</fullName>
    </submittedName>
</protein>
<dbReference type="Proteomes" id="UP000722121">
    <property type="component" value="Unassembled WGS sequence"/>
</dbReference>
<dbReference type="PRINTS" id="PR01302">
    <property type="entry name" value="TYPE3IMPPROT"/>
</dbReference>
<dbReference type="PROSITE" id="PS01061">
    <property type="entry name" value="FLIP_2"/>
    <property type="match status" value="1"/>
</dbReference>